<dbReference type="EMBL" id="JBHLXH010000001">
    <property type="protein sequence ID" value="MFC0222243.1"/>
    <property type="molecule type" value="Genomic_DNA"/>
</dbReference>
<evidence type="ECO:0000259" key="2">
    <source>
        <dbReference type="Pfam" id="PF04892"/>
    </source>
</evidence>
<comment type="caution">
    <text evidence="3">The sequence shown here is derived from an EMBL/GenBank/DDBJ whole genome shotgun (WGS) entry which is preliminary data.</text>
</comment>
<evidence type="ECO:0000313" key="4">
    <source>
        <dbReference type="Proteomes" id="UP001589698"/>
    </source>
</evidence>
<feature type="transmembrane region" description="Helical" evidence="1">
    <location>
        <begin position="111"/>
        <end position="130"/>
    </location>
</feature>
<evidence type="ECO:0000256" key="1">
    <source>
        <dbReference type="SAM" id="Phobius"/>
    </source>
</evidence>
<keyword evidence="1" id="KW-1133">Transmembrane helix</keyword>
<feature type="transmembrane region" description="Helical" evidence="1">
    <location>
        <begin position="12"/>
        <end position="31"/>
    </location>
</feature>
<feature type="transmembrane region" description="Helical" evidence="1">
    <location>
        <begin position="84"/>
        <end position="105"/>
    </location>
</feature>
<keyword evidence="1" id="KW-0812">Transmembrane</keyword>
<gene>
    <name evidence="3" type="ORF">ACFFJG_07100</name>
</gene>
<reference evidence="3 4" key="1">
    <citation type="submission" date="2024-09" db="EMBL/GenBank/DDBJ databases">
        <authorList>
            <person name="Sun Q."/>
            <person name="Mori K."/>
        </authorList>
    </citation>
    <scope>NUCLEOTIDE SEQUENCE [LARGE SCALE GENOMIC DNA]</scope>
    <source>
        <strain evidence="3 4">CCM 8654</strain>
    </source>
</reference>
<keyword evidence="1" id="KW-0472">Membrane</keyword>
<organism evidence="3 4">
    <name type="scientific">Nocardioides zeicaulis</name>
    <dbReference type="NCBI Taxonomy" id="1776857"/>
    <lineage>
        <taxon>Bacteria</taxon>
        <taxon>Bacillati</taxon>
        <taxon>Actinomycetota</taxon>
        <taxon>Actinomycetes</taxon>
        <taxon>Propionibacteriales</taxon>
        <taxon>Nocardioidaceae</taxon>
        <taxon>Nocardioides</taxon>
    </lineage>
</organism>
<accession>A0ABV6DZT6</accession>
<dbReference type="RefSeq" id="WP_378517900.1">
    <property type="nucleotide sequence ID" value="NZ_CBCSDI010000021.1"/>
</dbReference>
<evidence type="ECO:0000313" key="3">
    <source>
        <dbReference type="EMBL" id="MFC0222243.1"/>
    </source>
</evidence>
<protein>
    <submittedName>
        <fullName evidence="3">VanZ family protein</fullName>
    </submittedName>
</protein>
<feature type="domain" description="VanZ-like" evidence="2">
    <location>
        <begin position="56"/>
        <end position="129"/>
    </location>
</feature>
<sequence>MGRSRGRRTAWALAAAYLVGLVVLLTGPWGLELNRLTVGLYTFFRYDWPVAPDWALPHHYGFVLNVVLFVPLGAVLVVLTRRPWWVATLLALLGSTAVEVAQGLWLDRVGSVADVVANTLGALVGALLLTPRRRRG</sequence>
<proteinExistence type="predicted"/>
<dbReference type="Pfam" id="PF04892">
    <property type="entry name" value="VanZ"/>
    <property type="match status" value="1"/>
</dbReference>
<dbReference type="Proteomes" id="UP001589698">
    <property type="component" value="Unassembled WGS sequence"/>
</dbReference>
<keyword evidence="4" id="KW-1185">Reference proteome</keyword>
<dbReference type="InterPro" id="IPR006976">
    <property type="entry name" value="VanZ-like"/>
</dbReference>
<feature type="transmembrane region" description="Helical" evidence="1">
    <location>
        <begin position="59"/>
        <end position="79"/>
    </location>
</feature>
<name>A0ABV6DZT6_9ACTN</name>